<evidence type="ECO:0000313" key="3">
    <source>
        <dbReference type="Proteomes" id="UP000199227"/>
    </source>
</evidence>
<organism evidence="2 3">
    <name type="scientific">Hydrogenimonas thermophila</name>
    <dbReference type="NCBI Taxonomy" id="223786"/>
    <lineage>
        <taxon>Bacteria</taxon>
        <taxon>Pseudomonadati</taxon>
        <taxon>Campylobacterota</taxon>
        <taxon>Epsilonproteobacteria</taxon>
        <taxon>Campylobacterales</taxon>
        <taxon>Hydrogenimonadaceae</taxon>
        <taxon>Hydrogenimonas</taxon>
    </lineage>
</organism>
<keyword evidence="1" id="KW-0472">Membrane</keyword>
<dbReference type="AlphaFoldDB" id="A0A1I5MJU9"/>
<keyword evidence="1" id="KW-1133">Transmembrane helix</keyword>
<dbReference type="STRING" id="223786.SAMN05216234_10638"/>
<evidence type="ECO:0000313" key="2">
    <source>
        <dbReference type="EMBL" id="SFP09819.1"/>
    </source>
</evidence>
<dbReference type="OrthoDB" id="5334020at2"/>
<reference evidence="2 3" key="1">
    <citation type="submission" date="2016-10" db="EMBL/GenBank/DDBJ databases">
        <authorList>
            <person name="de Groot N.N."/>
        </authorList>
    </citation>
    <scope>NUCLEOTIDE SEQUENCE [LARGE SCALE GENOMIC DNA]</scope>
    <source>
        <strain evidence="2 3">EP1-55-1</strain>
    </source>
</reference>
<dbReference type="EMBL" id="FOXB01000006">
    <property type="protein sequence ID" value="SFP09819.1"/>
    <property type="molecule type" value="Genomic_DNA"/>
</dbReference>
<protein>
    <recommendedName>
        <fullName evidence="4">Tetratricopeptide repeat-like domain-containing protein</fullName>
    </recommendedName>
</protein>
<keyword evidence="1" id="KW-0812">Transmembrane</keyword>
<accession>A0A1I5MJU9</accession>
<gene>
    <name evidence="2" type="ORF">SAMN05216234_10638</name>
</gene>
<name>A0A1I5MJU9_9BACT</name>
<keyword evidence="3" id="KW-1185">Reference proteome</keyword>
<sequence>MSIKEQVEFVKEELTQDEKLLEGLIKVERFYKKNRLAILALSISVVIGGIGYGVMEYVKEQHLLKANSALIKLQSNPSDSSSLKILKEYNPSLYELYILKEATTNGDIKKLEELVNSKDETISDLAKYHVAIFKNSLSQIKDYRLKSTSLLKDLALFDEAYLLLKSGKVDEAKSRLAQIQETSSVKPVAKMLEHYGIKGN</sequence>
<evidence type="ECO:0008006" key="4">
    <source>
        <dbReference type="Google" id="ProtNLM"/>
    </source>
</evidence>
<feature type="transmembrane region" description="Helical" evidence="1">
    <location>
        <begin position="36"/>
        <end position="55"/>
    </location>
</feature>
<proteinExistence type="predicted"/>
<evidence type="ECO:0000256" key="1">
    <source>
        <dbReference type="SAM" id="Phobius"/>
    </source>
</evidence>
<dbReference type="Proteomes" id="UP000199227">
    <property type="component" value="Unassembled WGS sequence"/>
</dbReference>
<dbReference type="RefSeq" id="WP_092911234.1">
    <property type="nucleotide sequence ID" value="NZ_FOXB01000006.1"/>
</dbReference>